<dbReference type="InterPro" id="IPR051309">
    <property type="entry name" value="ABCF_ATPase"/>
</dbReference>
<comment type="subcellular location">
    <subcellularLocation>
        <location evidence="11">Cytoplasm</location>
    </subcellularLocation>
    <text evidence="11">Associates with ribosomes.</text>
</comment>
<dbReference type="Pfam" id="PF16326">
    <property type="entry name" value="ABC_tran_CTD"/>
    <property type="match status" value="1"/>
</dbReference>
<keyword evidence="1 11" id="KW-0963">Cytoplasm</keyword>
<evidence type="ECO:0000313" key="14">
    <source>
        <dbReference type="Proteomes" id="UP000217265"/>
    </source>
</evidence>
<evidence type="ECO:0000256" key="9">
    <source>
        <dbReference type="ARBA" id="ARBA00049360"/>
    </source>
</evidence>
<evidence type="ECO:0000256" key="3">
    <source>
        <dbReference type="ARBA" id="ARBA00022741"/>
    </source>
</evidence>
<evidence type="ECO:0000256" key="11">
    <source>
        <dbReference type="HAMAP-Rule" id="MF_00848"/>
    </source>
</evidence>
<dbReference type="PROSITE" id="PS50893">
    <property type="entry name" value="ABC_TRANSPORTER_2"/>
    <property type="match status" value="2"/>
</dbReference>
<dbReference type="InterPro" id="IPR043686">
    <property type="entry name" value="Uup"/>
</dbReference>
<keyword evidence="7 11" id="KW-0238">DNA-binding</keyword>
<dbReference type="InterPro" id="IPR003593">
    <property type="entry name" value="AAA+_ATPase"/>
</dbReference>
<keyword evidence="3 11" id="KW-0547">Nucleotide-binding</keyword>
<evidence type="ECO:0000256" key="4">
    <source>
        <dbReference type="ARBA" id="ARBA00022763"/>
    </source>
</evidence>
<feature type="domain" description="ABC transporter" evidence="12">
    <location>
        <begin position="288"/>
        <end position="508"/>
    </location>
</feature>
<feature type="binding site" evidence="11">
    <location>
        <begin position="36"/>
        <end position="43"/>
    </location>
    <ligand>
        <name>ATP</name>
        <dbReference type="ChEBI" id="CHEBI:30616"/>
        <label>1</label>
    </ligand>
</feature>
<dbReference type="Pfam" id="PF00005">
    <property type="entry name" value="ABC_tran"/>
    <property type="match status" value="2"/>
</dbReference>
<dbReference type="CDD" id="cd03221">
    <property type="entry name" value="ABCF_EF-3"/>
    <property type="match status" value="2"/>
</dbReference>
<keyword evidence="2 11" id="KW-0677">Repeat</keyword>
<dbReference type="InterPro" id="IPR027417">
    <property type="entry name" value="P-loop_NTPase"/>
</dbReference>
<dbReference type="InterPro" id="IPR003439">
    <property type="entry name" value="ABC_transporter-like_ATP-bd"/>
</dbReference>
<gene>
    <name evidence="11" type="primary">uup</name>
    <name evidence="13" type="ORF">CMV30_05815</name>
</gene>
<dbReference type="PROSITE" id="PS00211">
    <property type="entry name" value="ABC_TRANSPORTER_1"/>
    <property type="match status" value="1"/>
</dbReference>
<dbReference type="Gene3D" id="1.10.287.380">
    <property type="entry name" value="Valyl-tRNA synthetase, C-terminal domain"/>
    <property type="match status" value="1"/>
</dbReference>
<name>A0A290QFJ2_9BACT</name>
<reference evidence="13 14" key="1">
    <citation type="submission" date="2017-09" db="EMBL/GenBank/DDBJ databases">
        <title>Complete genome sequence of Verrucomicrobial strain HZ-65, isolated from freshwater.</title>
        <authorList>
            <person name="Choi A."/>
        </authorList>
    </citation>
    <scope>NUCLEOTIDE SEQUENCE [LARGE SCALE GENOMIC DNA]</scope>
    <source>
        <strain evidence="13 14">HZ-65</strain>
    </source>
</reference>
<dbReference type="GO" id="GO:0043022">
    <property type="term" value="F:ribosome binding"/>
    <property type="evidence" value="ECO:0007669"/>
    <property type="project" value="UniProtKB-UniRule"/>
</dbReference>
<dbReference type="Pfam" id="PF12848">
    <property type="entry name" value="ABC_tran_Xtn"/>
    <property type="match status" value="1"/>
</dbReference>
<keyword evidence="4 11" id="KW-0227">DNA damage</keyword>
<organism evidence="13 14">
    <name type="scientific">Nibricoccus aquaticus</name>
    <dbReference type="NCBI Taxonomy" id="2576891"/>
    <lineage>
        <taxon>Bacteria</taxon>
        <taxon>Pseudomonadati</taxon>
        <taxon>Verrucomicrobiota</taxon>
        <taxon>Opitutia</taxon>
        <taxon>Opitutales</taxon>
        <taxon>Opitutaceae</taxon>
        <taxon>Nibricoccus</taxon>
    </lineage>
</organism>
<evidence type="ECO:0000256" key="10">
    <source>
        <dbReference type="ARBA" id="ARBA00061478"/>
    </source>
</evidence>
<evidence type="ECO:0000256" key="8">
    <source>
        <dbReference type="ARBA" id="ARBA00023204"/>
    </source>
</evidence>
<dbReference type="OrthoDB" id="9801441at2"/>
<comment type="similarity">
    <text evidence="10 11">Belongs to the ABC transporter superfamily. ABCF family. Uup subfamily.</text>
</comment>
<dbReference type="SUPFAM" id="SSF52540">
    <property type="entry name" value="P-loop containing nucleoside triphosphate hydrolases"/>
    <property type="match status" value="2"/>
</dbReference>
<dbReference type="GO" id="GO:0005737">
    <property type="term" value="C:cytoplasm"/>
    <property type="evidence" value="ECO:0007669"/>
    <property type="project" value="UniProtKB-SubCell"/>
</dbReference>
<comment type="catalytic activity">
    <reaction evidence="9 11">
        <text>ATP + H2O = ADP + phosphate + H(+)</text>
        <dbReference type="Rhea" id="RHEA:13065"/>
        <dbReference type="ChEBI" id="CHEBI:15377"/>
        <dbReference type="ChEBI" id="CHEBI:15378"/>
        <dbReference type="ChEBI" id="CHEBI:30616"/>
        <dbReference type="ChEBI" id="CHEBI:43474"/>
        <dbReference type="ChEBI" id="CHEBI:456216"/>
    </reaction>
</comment>
<keyword evidence="8 11" id="KW-0234">DNA repair</keyword>
<dbReference type="FunFam" id="3.40.50.300:FF:000011">
    <property type="entry name" value="Putative ABC transporter ATP-binding component"/>
    <property type="match status" value="1"/>
</dbReference>
<proteinExistence type="inferred from homology"/>
<keyword evidence="14" id="KW-1185">Reference proteome</keyword>
<dbReference type="PANTHER" id="PTHR42855">
    <property type="entry name" value="ABC TRANSPORTER ATP-BINDING SUBUNIT"/>
    <property type="match status" value="1"/>
</dbReference>
<evidence type="ECO:0000313" key="13">
    <source>
        <dbReference type="EMBL" id="ATC66010.1"/>
    </source>
</evidence>
<protein>
    <recommendedName>
        <fullName evidence="11">ATP-binding protein Uup</fullName>
        <ecNumber evidence="11">3.6.1.-</ecNumber>
    </recommendedName>
</protein>
<evidence type="ECO:0000256" key="7">
    <source>
        <dbReference type="ARBA" id="ARBA00023125"/>
    </source>
</evidence>
<comment type="function">
    <text evidence="11">Probably plays a role in ribosome assembly or function. May be involved in resolution of branched DNA intermediates that result from template switching in postreplication gaps. Binds DNA and has ATPase activity.</text>
</comment>
<dbReference type="RefSeq" id="WP_096057638.1">
    <property type="nucleotide sequence ID" value="NZ_CP023344.1"/>
</dbReference>
<dbReference type="FunFam" id="3.40.50.300:FF:000309">
    <property type="entry name" value="ABC transporter ATP-binding protein"/>
    <property type="match status" value="1"/>
</dbReference>
<dbReference type="PANTHER" id="PTHR42855:SF1">
    <property type="entry name" value="ABC TRANSPORTER DOMAIN-CONTAINING PROTEIN"/>
    <property type="match status" value="1"/>
</dbReference>
<evidence type="ECO:0000256" key="6">
    <source>
        <dbReference type="ARBA" id="ARBA00022840"/>
    </source>
</evidence>
<feature type="domain" description="ABC transporter" evidence="12">
    <location>
        <begin position="4"/>
        <end position="221"/>
    </location>
</feature>
<dbReference type="InterPro" id="IPR017871">
    <property type="entry name" value="ABC_transporter-like_CS"/>
</dbReference>
<evidence type="ECO:0000256" key="1">
    <source>
        <dbReference type="ARBA" id="ARBA00022490"/>
    </source>
</evidence>
<dbReference type="Proteomes" id="UP000217265">
    <property type="component" value="Chromosome"/>
</dbReference>
<evidence type="ECO:0000256" key="5">
    <source>
        <dbReference type="ARBA" id="ARBA00022801"/>
    </source>
</evidence>
<dbReference type="HAMAP" id="MF_00848">
    <property type="entry name" value="Uup"/>
    <property type="match status" value="1"/>
</dbReference>
<accession>A0A290QFJ2</accession>
<dbReference type="EMBL" id="CP023344">
    <property type="protein sequence ID" value="ATC66010.1"/>
    <property type="molecule type" value="Genomic_DNA"/>
</dbReference>
<keyword evidence="6 11" id="KW-0067">ATP-binding</keyword>
<dbReference type="GO" id="GO:0016887">
    <property type="term" value="F:ATP hydrolysis activity"/>
    <property type="evidence" value="ECO:0007669"/>
    <property type="project" value="UniProtKB-UniRule"/>
</dbReference>
<dbReference type="SMART" id="SM00382">
    <property type="entry name" value="AAA"/>
    <property type="match status" value="2"/>
</dbReference>
<dbReference type="InterPro" id="IPR032524">
    <property type="entry name" value="ABC_tran_C"/>
</dbReference>
<dbReference type="GO" id="GO:0006281">
    <property type="term" value="P:DNA repair"/>
    <property type="evidence" value="ECO:0007669"/>
    <property type="project" value="UniProtKB-KW"/>
</dbReference>
<dbReference type="AlphaFoldDB" id="A0A290QFJ2"/>
<sequence>MALVNLLDVNLSFGGPHVLKDVNFQVDPGERVCLLGRNGAGKSTLMKVITGAMKPDTGVVSRQPNAVFTQLTQEVPKEMAGVVIDIVASGLRPMGEHEEEWERDVRVDNLIDRLQLDAQAEFSALSGGLKRRVLLARALAGQPDFLLLDEPTNHLDLESILWLEEFLLSEKLGLFFVTHDRTFLRKLATRIVELDRGRLVSWACDYDTYIVRKEDVLAAEEKQNAAFDKKLAQEEVWIRKGVKAQRGRSQGRVHALMQMRAERMARRDRVGNVTMKLAEAEKSGVKVIDAENVSFSWPDGRVIVKDFSTSITRGDKIGLIGPNGAGKTTLIKLLLGKLAPTGGTLKLGTQLEVVYYDQLRELIDDNKTVADNIANGNATVTIDGNTRNVITYLQEFLFSPERARTPARVLSGGERNRLLLARLFTKPANVLVMDEPTNDLDIETLDLLEDLLVEYKGTLLLVSHDRDFLDNVVTSSMVFEGDGHIEEYVGGYSDWVTEKAKQAKAAELRAGAVNVSASKGSAGKAASAGAPAVAKARKLTSKELKELEGLPAQIERLEREQAELAGKLSDASFYHKDRHAVGVAEARLAEIEREHATAFARWEELEAAKNG</sequence>
<evidence type="ECO:0000259" key="12">
    <source>
        <dbReference type="PROSITE" id="PS50893"/>
    </source>
</evidence>
<dbReference type="Gene3D" id="3.40.50.300">
    <property type="entry name" value="P-loop containing nucleotide triphosphate hydrolases"/>
    <property type="match status" value="2"/>
</dbReference>
<dbReference type="InterPro" id="IPR037118">
    <property type="entry name" value="Val-tRNA_synth_C_sf"/>
</dbReference>
<dbReference type="KEGG" id="vbh:CMV30_05815"/>
<evidence type="ECO:0000256" key="2">
    <source>
        <dbReference type="ARBA" id="ARBA00022737"/>
    </source>
</evidence>
<keyword evidence="5 11" id="KW-0378">Hydrolase</keyword>
<dbReference type="GO" id="GO:0003677">
    <property type="term" value="F:DNA binding"/>
    <property type="evidence" value="ECO:0007669"/>
    <property type="project" value="UniProtKB-UniRule"/>
</dbReference>
<dbReference type="GO" id="GO:0005524">
    <property type="term" value="F:ATP binding"/>
    <property type="evidence" value="ECO:0007669"/>
    <property type="project" value="UniProtKB-UniRule"/>
</dbReference>
<dbReference type="EC" id="3.6.1.-" evidence="11"/>
<feature type="binding site" evidence="11">
    <location>
        <begin position="321"/>
        <end position="328"/>
    </location>
    <ligand>
        <name>ATP</name>
        <dbReference type="ChEBI" id="CHEBI:30616"/>
        <label>2</label>
    </ligand>
</feature>
<dbReference type="InterPro" id="IPR032781">
    <property type="entry name" value="ABC_tran_Xtn"/>
</dbReference>